<evidence type="ECO:0008006" key="3">
    <source>
        <dbReference type="Google" id="ProtNLM"/>
    </source>
</evidence>
<dbReference type="Pfam" id="PF11964">
    <property type="entry name" value="SpoIIAA-like"/>
    <property type="match status" value="1"/>
</dbReference>
<dbReference type="Gene3D" id="3.40.50.10600">
    <property type="entry name" value="SpoIIaa-like domains"/>
    <property type="match status" value="1"/>
</dbReference>
<dbReference type="AlphaFoldDB" id="A0A179DB21"/>
<evidence type="ECO:0000313" key="1">
    <source>
        <dbReference type="EMBL" id="OAQ38246.1"/>
    </source>
</evidence>
<comment type="caution">
    <text evidence="1">The sequence shown here is derived from an EMBL/GenBank/DDBJ whole genome shotgun (WGS) entry which is preliminary data.</text>
</comment>
<dbReference type="RefSeq" id="WP_068823639.1">
    <property type="nucleotide sequence ID" value="NZ_LWHJ01000031.1"/>
</dbReference>
<gene>
    <name evidence="1" type="ORF">A5893_15745</name>
</gene>
<dbReference type="OrthoDB" id="555504at2"/>
<organism evidence="1 2">
    <name type="scientific">Pedobacter psychrophilus</name>
    <dbReference type="NCBI Taxonomy" id="1826909"/>
    <lineage>
        <taxon>Bacteria</taxon>
        <taxon>Pseudomonadati</taxon>
        <taxon>Bacteroidota</taxon>
        <taxon>Sphingobacteriia</taxon>
        <taxon>Sphingobacteriales</taxon>
        <taxon>Sphingobacteriaceae</taxon>
        <taxon>Pedobacter</taxon>
    </lineage>
</organism>
<dbReference type="InterPro" id="IPR036513">
    <property type="entry name" value="STAS_dom_sf"/>
</dbReference>
<reference evidence="1 2" key="2">
    <citation type="submission" date="2016-06" db="EMBL/GenBank/DDBJ databases">
        <title>Pedobacter psychrophilus sp. nov., isolated from Antarctic fragmentary rock.</title>
        <authorList>
            <person name="Svec P."/>
        </authorList>
    </citation>
    <scope>NUCLEOTIDE SEQUENCE [LARGE SCALE GENOMIC DNA]</scope>
    <source>
        <strain evidence="1 2">CCM 8644</strain>
    </source>
</reference>
<sequence length="122" mass="13478">MLTIIENLPAHVVGIEASGEVDADQVADVIIPALKLQVENYDEINYLLVLKTDVKNWSGGAWLQDLKAGVQNLTKWNKIAVATDEKMVEKFSDMFSVLSPGESKGFKLSEIEEAKKWVSAKS</sequence>
<proteinExistence type="predicted"/>
<dbReference type="InterPro" id="IPR038396">
    <property type="entry name" value="SpoIIAA-like_sf"/>
</dbReference>
<dbReference type="SUPFAM" id="SSF52091">
    <property type="entry name" value="SpoIIaa-like"/>
    <property type="match status" value="1"/>
</dbReference>
<dbReference type="EMBL" id="LWHJ01000031">
    <property type="protein sequence ID" value="OAQ38246.1"/>
    <property type="molecule type" value="Genomic_DNA"/>
</dbReference>
<dbReference type="Proteomes" id="UP000078459">
    <property type="component" value="Unassembled WGS sequence"/>
</dbReference>
<accession>A0A179DB21</accession>
<dbReference type="STRING" id="1826909.A5893_15745"/>
<reference evidence="1 2" key="1">
    <citation type="submission" date="2016-04" db="EMBL/GenBank/DDBJ databases">
        <authorList>
            <person name="Evans L.H."/>
            <person name="Alamgir A."/>
            <person name="Owens N."/>
            <person name="Weber N.D."/>
            <person name="Virtaneva K."/>
            <person name="Barbian K."/>
            <person name="Babar A."/>
            <person name="Rosenke K."/>
        </authorList>
    </citation>
    <scope>NUCLEOTIDE SEQUENCE [LARGE SCALE GENOMIC DNA]</scope>
    <source>
        <strain evidence="1 2">CCM 8644</strain>
    </source>
</reference>
<protein>
    <recommendedName>
        <fullName evidence="3">STAS/SEC14 domain-containing protein</fullName>
    </recommendedName>
</protein>
<keyword evidence="2" id="KW-1185">Reference proteome</keyword>
<evidence type="ECO:0000313" key="2">
    <source>
        <dbReference type="Proteomes" id="UP000078459"/>
    </source>
</evidence>
<dbReference type="InterPro" id="IPR021866">
    <property type="entry name" value="SpoIIAA-like"/>
</dbReference>
<name>A0A179DB21_9SPHI</name>